<evidence type="ECO:0000256" key="6">
    <source>
        <dbReference type="SAM" id="MobiDB-lite"/>
    </source>
</evidence>
<dbReference type="SMART" id="SM00692">
    <property type="entry name" value="DM3"/>
    <property type="match status" value="2"/>
</dbReference>
<dbReference type="EnsemblMetazoa" id="CapteT192904">
    <property type="protein sequence ID" value="CapteP192904"/>
    <property type="gene ID" value="CapteG192904"/>
</dbReference>
<dbReference type="Pfam" id="PF05485">
    <property type="entry name" value="THAP"/>
    <property type="match status" value="2"/>
</dbReference>
<evidence type="ECO:0000256" key="1">
    <source>
        <dbReference type="ARBA" id="ARBA00022723"/>
    </source>
</evidence>
<dbReference type="SUPFAM" id="SSF57716">
    <property type="entry name" value="Glucocorticoid receptor-like (DNA-binding domain)"/>
    <property type="match status" value="2"/>
</dbReference>
<keyword evidence="1" id="KW-0479">Metal-binding</keyword>
<reference evidence="10" key="1">
    <citation type="submission" date="2012-12" db="EMBL/GenBank/DDBJ databases">
        <authorList>
            <person name="Hellsten U."/>
            <person name="Grimwood J."/>
            <person name="Chapman J.A."/>
            <person name="Shapiro H."/>
            <person name="Aerts A."/>
            <person name="Otillar R.P."/>
            <person name="Terry A.Y."/>
            <person name="Boore J.L."/>
            <person name="Simakov O."/>
            <person name="Marletaz F."/>
            <person name="Cho S.-J."/>
            <person name="Edsinger-Gonzales E."/>
            <person name="Havlak P."/>
            <person name="Kuo D.-H."/>
            <person name="Larsson T."/>
            <person name="Lv J."/>
            <person name="Arendt D."/>
            <person name="Savage R."/>
            <person name="Osoegawa K."/>
            <person name="de Jong P."/>
            <person name="Lindberg D.R."/>
            <person name="Seaver E.C."/>
            <person name="Weisblat D.A."/>
            <person name="Putnam N.H."/>
            <person name="Grigoriev I.V."/>
            <person name="Rokhsar D.S."/>
        </authorList>
    </citation>
    <scope>NUCLEOTIDE SEQUENCE</scope>
    <source>
        <strain evidence="10">I ESC-2004</strain>
    </source>
</reference>
<evidence type="ECO:0000313" key="9">
    <source>
        <dbReference type="EnsemblMetazoa" id="CapteP192904"/>
    </source>
</evidence>
<sequence>MANCYEKFICHGNVPVKSKWSTGYGAKCAAYGCNVYQGEASRCDVWVQKIRRDDLRGKSAAFIRKQHKRVCSHHFEDSQFMNAQARNKLMPCAVPTLVTVPTSPPILASKRKAATLLCPVRPKPKKACFNTAVIEPDCSPDPAARCNSVKERKTGLQKLKNEPSLIQRSEMAESKVVSSSGGTNCCVVDCKSNGKSIDPRTGDKVRFYKFPSDLDQRKKWVTNIRQTDLSTDDLGCHRVCSRHFEPIACNDPSNSQVGFSPVPTLVEYPNSAPLWNIPQGKTETPTSHKVPSTEHCCFPPEETKPDVQPETYEDVCDDLNEAPTEDPVSEPDATEELRMQVVALKEKLRLVTQSEKDLAALLKIEKQMSRNLIMQVDRLKVRCEKKDVELIEMEKKINRSKKWPTVRQIDVKTQPRLD</sequence>
<keyword evidence="2 5" id="KW-0863">Zinc-finger</keyword>
<keyword evidence="4 5" id="KW-0238">DNA-binding</keyword>
<feature type="domain" description="THAP-type" evidence="7">
    <location>
        <begin position="1"/>
        <end position="98"/>
    </location>
</feature>
<feature type="domain" description="THAP-type" evidence="7">
    <location>
        <begin position="181"/>
        <end position="266"/>
    </location>
</feature>
<feature type="region of interest" description="Disordered" evidence="6">
    <location>
        <begin position="282"/>
        <end position="308"/>
    </location>
</feature>
<dbReference type="SMART" id="SM00980">
    <property type="entry name" value="THAP"/>
    <property type="match status" value="2"/>
</dbReference>
<reference evidence="8 10" key="2">
    <citation type="journal article" date="2013" name="Nature">
        <title>Insights into bilaterian evolution from three spiralian genomes.</title>
        <authorList>
            <person name="Simakov O."/>
            <person name="Marletaz F."/>
            <person name="Cho S.J."/>
            <person name="Edsinger-Gonzales E."/>
            <person name="Havlak P."/>
            <person name="Hellsten U."/>
            <person name="Kuo D.H."/>
            <person name="Larsson T."/>
            <person name="Lv J."/>
            <person name="Arendt D."/>
            <person name="Savage R."/>
            <person name="Osoegawa K."/>
            <person name="de Jong P."/>
            <person name="Grimwood J."/>
            <person name="Chapman J.A."/>
            <person name="Shapiro H."/>
            <person name="Aerts A."/>
            <person name="Otillar R.P."/>
            <person name="Terry A.Y."/>
            <person name="Boore J.L."/>
            <person name="Grigoriev I.V."/>
            <person name="Lindberg D.R."/>
            <person name="Seaver E.C."/>
            <person name="Weisblat D.A."/>
            <person name="Putnam N.H."/>
            <person name="Rokhsar D.S."/>
        </authorList>
    </citation>
    <scope>NUCLEOTIDE SEQUENCE</scope>
    <source>
        <strain evidence="8 10">I ESC-2004</strain>
    </source>
</reference>
<dbReference type="InterPro" id="IPR006612">
    <property type="entry name" value="THAP_Znf"/>
</dbReference>
<evidence type="ECO:0000259" key="7">
    <source>
        <dbReference type="PROSITE" id="PS50950"/>
    </source>
</evidence>
<accession>R7TX90</accession>
<evidence type="ECO:0000313" key="10">
    <source>
        <dbReference type="Proteomes" id="UP000014760"/>
    </source>
</evidence>
<dbReference type="InterPro" id="IPR026516">
    <property type="entry name" value="THAP1/10"/>
</dbReference>
<evidence type="ECO:0000256" key="2">
    <source>
        <dbReference type="ARBA" id="ARBA00022771"/>
    </source>
</evidence>
<keyword evidence="10" id="KW-1185">Reference proteome</keyword>
<dbReference type="PROSITE" id="PS50950">
    <property type="entry name" value="ZF_THAP"/>
    <property type="match status" value="2"/>
</dbReference>
<reference evidence="9" key="3">
    <citation type="submission" date="2015-06" db="UniProtKB">
        <authorList>
            <consortium name="EnsemblMetazoa"/>
        </authorList>
    </citation>
    <scope>IDENTIFICATION</scope>
</reference>
<dbReference type="HOGENOM" id="CLU_657641_0_0_1"/>
<dbReference type="PANTHER" id="PTHR46600:SF11">
    <property type="entry name" value="THAP DOMAIN-CONTAINING PROTEIN 10"/>
    <property type="match status" value="1"/>
</dbReference>
<dbReference type="GO" id="GO:0008270">
    <property type="term" value="F:zinc ion binding"/>
    <property type="evidence" value="ECO:0007669"/>
    <property type="project" value="UniProtKB-KW"/>
</dbReference>
<evidence type="ECO:0000256" key="3">
    <source>
        <dbReference type="ARBA" id="ARBA00022833"/>
    </source>
</evidence>
<evidence type="ECO:0000256" key="4">
    <source>
        <dbReference type="ARBA" id="ARBA00023125"/>
    </source>
</evidence>
<dbReference type="PANTHER" id="PTHR46600">
    <property type="entry name" value="THAP DOMAIN-CONTAINING"/>
    <property type="match status" value="1"/>
</dbReference>
<protein>
    <recommendedName>
        <fullName evidence="7">THAP-type domain-containing protein</fullName>
    </recommendedName>
</protein>
<dbReference type="OrthoDB" id="6430453at2759"/>
<name>R7TX90_CAPTE</name>
<dbReference type="AlphaFoldDB" id="R7TX90"/>
<proteinExistence type="predicted"/>
<evidence type="ECO:0000313" key="8">
    <source>
        <dbReference type="EMBL" id="ELT98304.1"/>
    </source>
</evidence>
<organism evidence="8">
    <name type="scientific">Capitella teleta</name>
    <name type="common">Polychaete worm</name>
    <dbReference type="NCBI Taxonomy" id="283909"/>
    <lineage>
        <taxon>Eukaryota</taxon>
        <taxon>Metazoa</taxon>
        <taxon>Spiralia</taxon>
        <taxon>Lophotrochozoa</taxon>
        <taxon>Annelida</taxon>
        <taxon>Polychaeta</taxon>
        <taxon>Sedentaria</taxon>
        <taxon>Scolecida</taxon>
        <taxon>Capitellidae</taxon>
        <taxon>Capitella</taxon>
    </lineage>
</organism>
<dbReference type="Proteomes" id="UP000014760">
    <property type="component" value="Unassembled WGS sequence"/>
</dbReference>
<evidence type="ECO:0000256" key="5">
    <source>
        <dbReference type="PROSITE-ProRule" id="PRU00309"/>
    </source>
</evidence>
<dbReference type="GO" id="GO:0043565">
    <property type="term" value="F:sequence-specific DNA binding"/>
    <property type="evidence" value="ECO:0007669"/>
    <property type="project" value="InterPro"/>
</dbReference>
<dbReference type="EMBL" id="AMQN01010546">
    <property type="status" value="NOT_ANNOTATED_CDS"/>
    <property type="molecule type" value="Genomic_DNA"/>
</dbReference>
<keyword evidence="3" id="KW-0862">Zinc</keyword>
<gene>
    <name evidence="8" type="ORF">CAPTEDRAFT_192904</name>
</gene>
<dbReference type="EMBL" id="KB308081">
    <property type="protein sequence ID" value="ELT98304.1"/>
    <property type="molecule type" value="Genomic_DNA"/>
</dbReference>